<evidence type="ECO:0000256" key="7">
    <source>
        <dbReference type="ARBA" id="ARBA00022857"/>
    </source>
</evidence>
<dbReference type="InterPro" id="IPR013149">
    <property type="entry name" value="ADH-like_C"/>
</dbReference>
<dbReference type="Proteomes" id="UP001056012">
    <property type="component" value="Chromosome 3"/>
</dbReference>
<keyword evidence="5 11" id="KW-0479">Metal-binding</keyword>
<dbReference type="OrthoDB" id="1879366at2759"/>
<keyword evidence="14" id="KW-1185">Reference proteome</keyword>
<dbReference type="Pfam" id="PF08240">
    <property type="entry name" value="ADH_N"/>
    <property type="match status" value="1"/>
</dbReference>
<accession>A0A9Q8Z6N0</accession>
<comment type="similarity">
    <text evidence="2 11">Belongs to the zinc-containing alcohol dehydrogenase family.</text>
</comment>
<evidence type="ECO:0000259" key="12">
    <source>
        <dbReference type="SMART" id="SM00829"/>
    </source>
</evidence>
<dbReference type="GO" id="GO:0008270">
    <property type="term" value="F:zinc ion binding"/>
    <property type="evidence" value="ECO:0007669"/>
    <property type="project" value="InterPro"/>
</dbReference>
<evidence type="ECO:0000313" key="13">
    <source>
        <dbReference type="EMBL" id="USP77322.1"/>
    </source>
</evidence>
<dbReference type="SUPFAM" id="SSF50129">
    <property type="entry name" value="GroES-like"/>
    <property type="match status" value="1"/>
</dbReference>
<evidence type="ECO:0000256" key="11">
    <source>
        <dbReference type="RuleBase" id="RU361277"/>
    </source>
</evidence>
<comment type="catalytic activity">
    <reaction evidence="10">
        <text>a primary alcohol + NADP(+) = an aldehyde + NADPH + H(+)</text>
        <dbReference type="Rhea" id="RHEA:15937"/>
        <dbReference type="ChEBI" id="CHEBI:15378"/>
        <dbReference type="ChEBI" id="CHEBI:15734"/>
        <dbReference type="ChEBI" id="CHEBI:17478"/>
        <dbReference type="ChEBI" id="CHEBI:57783"/>
        <dbReference type="ChEBI" id="CHEBI:58349"/>
        <dbReference type="EC" id="1.1.1.2"/>
    </reaction>
    <physiologicalReaction direction="left-to-right" evidence="10">
        <dbReference type="Rhea" id="RHEA:15938"/>
    </physiologicalReaction>
    <physiologicalReaction direction="right-to-left" evidence="10">
        <dbReference type="Rhea" id="RHEA:15939"/>
    </physiologicalReaction>
</comment>
<keyword evidence="7" id="KW-0521">NADP</keyword>
<keyword evidence="8" id="KW-0560">Oxidoreductase</keyword>
<dbReference type="EC" id="1.1.1.2" evidence="9"/>
<dbReference type="CDD" id="cd05283">
    <property type="entry name" value="CAD1"/>
    <property type="match status" value="1"/>
</dbReference>
<dbReference type="InterPro" id="IPR002328">
    <property type="entry name" value="ADH_Zn_CS"/>
</dbReference>
<sequence length="829" mass="92422">MRLLNTKSLELSRPYVPNEVPDYAILSHRWNTEEVTFADLSNTRIVQPESQARTKNGFAKIQGACKRALNDGYDWIWIDSCCIDKSSSAELQEAINSMWRYYAESNVCYVYLADVPDSEAGWGSIFAKSEWFTRGWTLQELIAPTYVEFFAENWVAIGTKFERYQQIAEITSIDSDVLIRVHTIEKFSAAERLSWASHRNVTREEDEAYSLLGLFDVNMPLLYGEGREKAFFRLQEAIYNATADHSMFLFRHSQHKLAQPLLASSPASFCDRLGCDSCASRGSQNTSSSFRYRDIIASDRWITQAHEQIMTTVTTTRNEVTTVLPLLDYQLVFNKLEFFDREAPRPITTHVAVLNHTLEKYPQGAFCLLLERHPYLDICIRKNDLPAVLPHLGDSVSQIEKTKLLICPILSTKNHENCIQTLFSVDSDLFHVEAWDAEGSKNRLFISGQPEQKSDFKILARNSDTAENSVKYQSKRKDMSSSSDFQGWVAHDPSAADGNMKWGEYTPKNFESTDIEMEISHCGVCGSDIHTLRSGWGPSDYPLVVGHEIIGKVTRVGDDVKDLKVGDRVGVGAQSDCCESCRPCKSKQESNCNSFVMTYNAKYKSGDKAQGGYAKKWRGPASFAIPIPEGLPSEYAAPLMCGGVTVYNPLVTYGAGPGKRVGVVGIGGLGHFALLFAKALGCDEVVAISRSSSKKADAMELGADRFIATGEDPEWMTKNANGLDIIISTISGGFALDQYLNLLDVNGTFVQLGAPDDPLPSFSPMGLIFKNLKIAGSLIGTRQHIADMLELAKKTNLKAWVQVRPMSEANDVVVDFEKGLPRYRYVLKN</sequence>
<dbReference type="SUPFAM" id="SSF51735">
    <property type="entry name" value="NAD(P)-binding Rossmann-fold domains"/>
    <property type="match status" value="1"/>
</dbReference>
<feature type="domain" description="Enoyl reductase (ER)" evidence="12">
    <location>
        <begin position="495"/>
        <end position="814"/>
    </location>
</feature>
<dbReference type="Pfam" id="PF06985">
    <property type="entry name" value="HET"/>
    <property type="match status" value="1"/>
</dbReference>
<dbReference type="Gene3D" id="3.40.50.720">
    <property type="entry name" value="NAD(P)-binding Rossmann-like Domain"/>
    <property type="match status" value="1"/>
</dbReference>
<evidence type="ECO:0000256" key="9">
    <source>
        <dbReference type="ARBA" id="ARBA00024074"/>
    </source>
</evidence>
<evidence type="ECO:0000256" key="5">
    <source>
        <dbReference type="ARBA" id="ARBA00022723"/>
    </source>
</evidence>
<dbReference type="InterPro" id="IPR010730">
    <property type="entry name" value="HET"/>
</dbReference>
<keyword evidence="4" id="KW-0597">Phosphoprotein</keyword>
<gene>
    <name evidence="13" type="ORF">yc1106_04596</name>
</gene>
<dbReference type="GO" id="GO:0008106">
    <property type="term" value="F:alcohol dehydrogenase (NADP+) activity"/>
    <property type="evidence" value="ECO:0007669"/>
    <property type="project" value="UniProtKB-EC"/>
</dbReference>
<protein>
    <recommendedName>
        <fullName evidence="9">alcohol dehydrogenase (NADP(+))</fullName>
        <ecNumber evidence="9">1.1.1.2</ecNumber>
    </recommendedName>
</protein>
<evidence type="ECO:0000256" key="10">
    <source>
        <dbReference type="ARBA" id="ARBA00050997"/>
    </source>
</evidence>
<organism evidence="13 14">
    <name type="scientific">Curvularia clavata</name>
    <dbReference type="NCBI Taxonomy" id="95742"/>
    <lineage>
        <taxon>Eukaryota</taxon>
        <taxon>Fungi</taxon>
        <taxon>Dikarya</taxon>
        <taxon>Ascomycota</taxon>
        <taxon>Pezizomycotina</taxon>
        <taxon>Dothideomycetes</taxon>
        <taxon>Pleosporomycetidae</taxon>
        <taxon>Pleosporales</taxon>
        <taxon>Pleosporineae</taxon>
        <taxon>Pleosporaceae</taxon>
        <taxon>Curvularia</taxon>
    </lineage>
</organism>
<dbReference type="GO" id="GO:0006066">
    <property type="term" value="P:alcohol metabolic process"/>
    <property type="evidence" value="ECO:0007669"/>
    <property type="project" value="UniProtKB-ARBA"/>
</dbReference>
<dbReference type="Pfam" id="PF00107">
    <property type="entry name" value="ADH_zinc_N"/>
    <property type="match status" value="1"/>
</dbReference>
<dbReference type="PROSITE" id="PS00059">
    <property type="entry name" value="ADH_ZINC"/>
    <property type="match status" value="1"/>
</dbReference>
<dbReference type="InterPro" id="IPR020843">
    <property type="entry name" value="ER"/>
</dbReference>
<dbReference type="EMBL" id="CP089276">
    <property type="protein sequence ID" value="USP77322.1"/>
    <property type="molecule type" value="Genomic_DNA"/>
</dbReference>
<name>A0A9Q8Z6N0_CURCL</name>
<dbReference type="InterPro" id="IPR047109">
    <property type="entry name" value="CAD-like"/>
</dbReference>
<evidence type="ECO:0000256" key="3">
    <source>
        <dbReference type="ARBA" id="ARBA00011738"/>
    </source>
</evidence>
<dbReference type="VEuPathDB" id="FungiDB:yc1106_04596"/>
<dbReference type="Gene3D" id="3.90.180.10">
    <property type="entry name" value="Medium-chain alcohol dehydrogenases, catalytic domain"/>
    <property type="match status" value="1"/>
</dbReference>
<comment type="cofactor">
    <cofactor evidence="1 11">
        <name>Zn(2+)</name>
        <dbReference type="ChEBI" id="CHEBI:29105"/>
    </cofactor>
</comment>
<evidence type="ECO:0000256" key="6">
    <source>
        <dbReference type="ARBA" id="ARBA00022833"/>
    </source>
</evidence>
<dbReference type="InterPro" id="IPR036291">
    <property type="entry name" value="NAD(P)-bd_dom_sf"/>
</dbReference>
<evidence type="ECO:0000256" key="4">
    <source>
        <dbReference type="ARBA" id="ARBA00022553"/>
    </source>
</evidence>
<dbReference type="FunFam" id="3.40.50.720:FF:000158">
    <property type="entry name" value="Zinc-binding alcohol dehydrogenase"/>
    <property type="match status" value="1"/>
</dbReference>
<comment type="subunit">
    <text evidence="3">Homodimer.</text>
</comment>
<evidence type="ECO:0000256" key="2">
    <source>
        <dbReference type="ARBA" id="ARBA00008072"/>
    </source>
</evidence>
<evidence type="ECO:0000256" key="8">
    <source>
        <dbReference type="ARBA" id="ARBA00023002"/>
    </source>
</evidence>
<dbReference type="InterPro" id="IPR013154">
    <property type="entry name" value="ADH-like_N"/>
</dbReference>
<dbReference type="AlphaFoldDB" id="A0A9Q8Z6N0"/>
<dbReference type="SMART" id="SM00829">
    <property type="entry name" value="PKS_ER"/>
    <property type="match status" value="1"/>
</dbReference>
<evidence type="ECO:0000256" key="1">
    <source>
        <dbReference type="ARBA" id="ARBA00001947"/>
    </source>
</evidence>
<evidence type="ECO:0000313" key="14">
    <source>
        <dbReference type="Proteomes" id="UP001056012"/>
    </source>
</evidence>
<proteinExistence type="inferred from homology"/>
<dbReference type="InterPro" id="IPR011032">
    <property type="entry name" value="GroES-like_sf"/>
</dbReference>
<dbReference type="PANTHER" id="PTHR10622:SF10">
    <property type="entry name" value="HET DOMAIN-CONTAINING PROTEIN"/>
    <property type="match status" value="1"/>
</dbReference>
<reference evidence="13" key="1">
    <citation type="submission" date="2021-12" db="EMBL/GenBank/DDBJ databases">
        <title>Curvularia clavata genome.</title>
        <authorList>
            <person name="Cao Y."/>
        </authorList>
    </citation>
    <scope>NUCLEOTIDE SEQUENCE</scope>
    <source>
        <strain evidence="13">Yc1106</strain>
    </source>
</reference>
<dbReference type="PANTHER" id="PTHR10622">
    <property type="entry name" value="HET DOMAIN-CONTAINING PROTEIN"/>
    <property type="match status" value="1"/>
</dbReference>
<keyword evidence="6 11" id="KW-0862">Zinc</keyword>